<proteinExistence type="predicted"/>
<reference evidence="1 2" key="1">
    <citation type="submission" date="2021-03" db="EMBL/GenBank/DDBJ databases">
        <title>Genomic Encyclopedia of Type Strains, Phase IV (KMG-IV): sequencing the most valuable type-strain genomes for metagenomic binning, comparative biology and taxonomic classification.</title>
        <authorList>
            <person name="Goeker M."/>
        </authorList>
    </citation>
    <scope>NUCLEOTIDE SEQUENCE [LARGE SCALE GENOMIC DNA]</scope>
    <source>
        <strain evidence="1 2">DSM 24738</strain>
    </source>
</reference>
<evidence type="ECO:0000313" key="1">
    <source>
        <dbReference type="EMBL" id="MBP1930504.1"/>
    </source>
</evidence>
<name>A0ABS4GJS9_9BACL</name>
<evidence type="ECO:0000313" key="2">
    <source>
        <dbReference type="Proteomes" id="UP001519343"/>
    </source>
</evidence>
<dbReference type="RefSeq" id="WP_209808523.1">
    <property type="nucleotide sequence ID" value="NZ_JAGGKT010000001.1"/>
</dbReference>
<organism evidence="1 2">
    <name type="scientific">Ammoniphilus resinae</name>
    <dbReference type="NCBI Taxonomy" id="861532"/>
    <lineage>
        <taxon>Bacteria</taxon>
        <taxon>Bacillati</taxon>
        <taxon>Bacillota</taxon>
        <taxon>Bacilli</taxon>
        <taxon>Bacillales</taxon>
        <taxon>Paenibacillaceae</taxon>
        <taxon>Aneurinibacillus group</taxon>
        <taxon>Ammoniphilus</taxon>
    </lineage>
</organism>
<protein>
    <submittedName>
        <fullName evidence="1">PurR-regulated permease PerM</fullName>
    </submittedName>
</protein>
<dbReference type="Pfam" id="PF12438">
    <property type="entry name" value="DUF3679"/>
    <property type="match status" value="1"/>
</dbReference>
<gene>
    <name evidence="1" type="ORF">J2Z37_000491</name>
</gene>
<comment type="caution">
    <text evidence="1">The sequence shown here is derived from an EMBL/GenBank/DDBJ whole genome shotgun (WGS) entry which is preliminary data.</text>
</comment>
<dbReference type="Proteomes" id="UP001519343">
    <property type="component" value="Unassembled WGS sequence"/>
</dbReference>
<dbReference type="EMBL" id="JAGGKT010000001">
    <property type="protein sequence ID" value="MBP1930504.1"/>
    <property type="molecule type" value="Genomic_DNA"/>
</dbReference>
<accession>A0ABS4GJS9</accession>
<sequence>MIWRIKFFGFVLFMICFVLGGIQLAENGTRRLDGFENGPAQSFHIARVDQGKLEMTVLGQQYYINGVDRATDQGQAASNWISSIGNSVGDWISTSTNNMAKWLFK</sequence>
<dbReference type="InterPro" id="IPR020534">
    <property type="entry name" value="Uncharacterised_YqxA"/>
</dbReference>
<keyword evidence="2" id="KW-1185">Reference proteome</keyword>